<name>A0ABP8ZUW6_9MICO</name>
<gene>
    <name evidence="5" type="ORF">GCM10023351_06530</name>
</gene>
<dbReference type="RefSeq" id="WP_345435896.1">
    <property type="nucleotide sequence ID" value="NZ_BAABKO010000001.1"/>
</dbReference>
<dbReference type="Gene3D" id="2.40.50.140">
    <property type="entry name" value="Nucleic acid-binding proteins"/>
    <property type="match status" value="1"/>
</dbReference>
<dbReference type="PANTHER" id="PTHR10302:SF27">
    <property type="entry name" value="SINGLE-STRANDED DNA-BINDING PROTEIN"/>
    <property type="match status" value="1"/>
</dbReference>
<organism evidence="5 6">
    <name type="scientific">Microbacterium gilvum</name>
    <dbReference type="NCBI Taxonomy" id="1336204"/>
    <lineage>
        <taxon>Bacteria</taxon>
        <taxon>Bacillati</taxon>
        <taxon>Actinomycetota</taxon>
        <taxon>Actinomycetes</taxon>
        <taxon>Micrococcales</taxon>
        <taxon>Microbacteriaceae</taxon>
        <taxon>Microbacterium</taxon>
    </lineage>
</organism>
<evidence type="ECO:0000256" key="3">
    <source>
        <dbReference type="RuleBase" id="RU000524"/>
    </source>
</evidence>
<reference evidence="6" key="1">
    <citation type="journal article" date="2019" name="Int. J. Syst. Evol. Microbiol.">
        <title>The Global Catalogue of Microorganisms (GCM) 10K type strain sequencing project: providing services to taxonomists for standard genome sequencing and annotation.</title>
        <authorList>
            <consortium name="The Broad Institute Genomics Platform"/>
            <consortium name="The Broad Institute Genome Sequencing Center for Infectious Disease"/>
            <person name="Wu L."/>
            <person name="Ma J."/>
        </authorList>
    </citation>
    <scope>NUCLEOTIDE SEQUENCE [LARGE SCALE GENOMIC DNA]</scope>
    <source>
        <strain evidence="6">JCM 18537</strain>
    </source>
</reference>
<sequence length="173" mass="18366">MADQITIVGNIASDPDLRTLADGRPLLKFRMATNHRRLDNDTKEWVDDAPSFYSISVFGSLAKNGGASLEKGQRVIVAGRLVVRSWTGDTGPHTDVQITADALGIDLLFGTAKYARGGTSAKRGQGERSTAADGWAIPVHDGDAAATAPADETSSDDLAPLEREDEEVVATPF</sequence>
<dbReference type="PANTHER" id="PTHR10302">
    <property type="entry name" value="SINGLE-STRANDED DNA-BINDING PROTEIN"/>
    <property type="match status" value="1"/>
</dbReference>
<protein>
    <recommendedName>
        <fullName evidence="3">Single-stranded DNA-binding protein</fullName>
    </recommendedName>
</protein>
<dbReference type="InterPro" id="IPR012340">
    <property type="entry name" value="NA-bd_OB-fold"/>
</dbReference>
<dbReference type="PROSITE" id="PS50935">
    <property type="entry name" value="SSB"/>
    <property type="match status" value="1"/>
</dbReference>
<feature type="compositionally biased region" description="Acidic residues" evidence="4">
    <location>
        <begin position="163"/>
        <end position="173"/>
    </location>
</feature>
<dbReference type="NCBIfam" id="TIGR00621">
    <property type="entry name" value="ssb"/>
    <property type="match status" value="1"/>
</dbReference>
<evidence type="ECO:0000256" key="4">
    <source>
        <dbReference type="SAM" id="MobiDB-lite"/>
    </source>
</evidence>
<evidence type="ECO:0000256" key="1">
    <source>
        <dbReference type="ARBA" id="ARBA00023125"/>
    </source>
</evidence>
<evidence type="ECO:0000256" key="2">
    <source>
        <dbReference type="PROSITE-ProRule" id="PRU00252"/>
    </source>
</evidence>
<feature type="region of interest" description="Disordered" evidence="4">
    <location>
        <begin position="117"/>
        <end position="173"/>
    </location>
</feature>
<dbReference type="EMBL" id="BAABKO010000001">
    <property type="protein sequence ID" value="GAA4766048.1"/>
    <property type="molecule type" value="Genomic_DNA"/>
</dbReference>
<accession>A0ABP8ZUW6</accession>
<keyword evidence="6" id="KW-1185">Reference proteome</keyword>
<dbReference type="Proteomes" id="UP001501645">
    <property type="component" value="Unassembled WGS sequence"/>
</dbReference>
<evidence type="ECO:0000313" key="5">
    <source>
        <dbReference type="EMBL" id="GAA4766048.1"/>
    </source>
</evidence>
<dbReference type="SUPFAM" id="SSF50249">
    <property type="entry name" value="Nucleic acid-binding proteins"/>
    <property type="match status" value="1"/>
</dbReference>
<keyword evidence="1 2" id="KW-0238">DNA-binding</keyword>
<proteinExistence type="predicted"/>
<dbReference type="CDD" id="cd04496">
    <property type="entry name" value="SSB_OBF"/>
    <property type="match status" value="1"/>
</dbReference>
<dbReference type="GO" id="GO:0003677">
    <property type="term" value="F:DNA binding"/>
    <property type="evidence" value="ECO:0007669"/>
    <property type="project" value="UniProtKB-KW"/>
</dbReference>
<comment type="caution">
    <text evidence="5">The sequence shown here is derived from an EMBL/GenBank/DDBJ whole genome shotgun (WGS) entry which is preliminary data.</text>
</comment>
<dbReference type="InterPro" id="IPR000424">
    <property type="entry name" value="Primosome_PriB/ssb"/>
</dbReference>
<evidence type="ECO:0000313" key="6">
    <source>
        <dbReference type="Proteomes" id="UP001501645"/>
    </source>
</evidence>
<dbReference type="Pfam" id="PF00436">
    <property type="entry name" value="SSB"/>
    <property type="match status" value="1"/>
</dbReference>
<dbReference type="InterPro" id="IPR011344">
    <property type="entry name" value="ssDNA-bd"/>
</dbReference>